<keyword evidence="3" id="KW-1185">Reference proteome</keyword>
<evidence type="ECO:0000313" key="2">
    <source>
        <dbReference type="EMBL" id="GJT53029.1"/>
    </source>
</evidence>
<proteinExistence type="predicted"/>
<comment type="caution">
    <text evidence="2">The sequence shown here is derived from an EMBL/GenBank/DDBJ whole genome shotgun (WGS) entry which is preliminary data.</text>
</comment>
<evidence type="ECO:0000313" key="3">
    <source>
        <dbReference type="Proteomes" id="UP001151760"/>
    </source>
</evidence>
<evidence type="ECO:0008006" key="4">
    <source>
        <dbReference type="Google" id="ProtNLM"/>
    </source>
</evidence>
<reference evidence="2" key="2">
    <citation type="submission" date="2022-01" db="EMBL/GenBank/DDBJ databases">
        <authorList>
            <person name="Yamashiro T."/>
            <person name="Shiraishi A."/>
            <person name="Satake H."/>
            <person name="Nakayama K."/>
        </authorList>
    </citation>
    <scope>NUCLEOTIDE SEQUENCE</scope>
</reference>
<gene>
    <name evidence="2" type="ORF">Tco_0988083</name>
</gene>
<evidence type="ECO:0000256" key="1">
    <source>
        <dbReference type="SAM" id="MobiDB-lite"/>
    </source>
</evidence>
<organism evidence="2 3">
    <name type="scientific">Tanacetum coccineum</name>
    <dbReference type="NCBI Taxonomy" id="301880"/>
    <lineage>
        <taxon>Eukaryota</taxon>
        <taxon>Viridiplantae</taxon>
        <taxon>Streptophyta</taxon>
        <taxon>Embryophyta</taxon>
        <taxon>Tracheophyta</taxon>
        <taxon>Spermatophyta</taxon>
        <taxon>Magnoliopsida</taxon>
        <taxon>eudicotyledons</taxon>
        <taxon>Gunneridae</taxon>
        <taxon>Pentapetalae</taxon>
        <taxon>asterids</taxon>
        <taxon>campanulids</taxon>
        <taxon>Asterales</taxon>
        <taxon>Asteraceae</taxon>
        <taxon>Asteroideae</taxon>
        <taxon>Anthemideae</taxon>
        <taxon>Anthemidinae</taxon>
        <taxon>Tanacetum</taxon>
    </lineage>
</organism>
<dbReference type="EMBL" id="BQNB010016550">
    <property type="protein sequence ID" value="GJT53029.1"/>
    <property type="molecule type" value="Genomic_DNA"/>
</dbReference>
<name>A0ABQ5EPY3_9ASTR</name>
<dbReference type="Proteomes" id="UP001151760">
    <property type="component" value="Unassembled WGS sequence"/>
</dbReference>
<accession>A0ABQ5EPY3</accession>
<feature type="compositionally biased region" description="Polar residues" evidence="1">
    <location>
        <begin position="206"/>
        <end position="217"/>
    </location>
</feature>
<feature type="compositionally biased region" description="Low complexity" evidence="1">
    <location>
        <begin position="195"/>
        <end position="205"/>
    </location>
</feature>
<feature type="region of interest" description="Disordered" evidence="1">
    <location>
        <begin position="195"/>
        <end position="225"/>
    </location>
</feature>
<protein>
    <recommendedName>
        <fullName evidence="4">Integrase, catalytic region, zinc finger, CCHC-type, peptidase aspartic, catalytic</fullName>
    </recommendedName>
</protein>
<sequence>MIEENGEMRRKRVLELLAPEKLQYEADVKETNIILQGVPVDVYALYYHKFAQLINDMHIYQMRLQQFQVNTKFLNSLPPEWRKFVTNVKLVKDLHVTNFDHLFAYLEHHEAHASEIRLLKERSNDSGWKSYYSVAASKTKPFGAGSSGTKSTDLAKISLMTNLSHYGLDALAEVNNNDNVDNNLMNQVVQAMSSSEQSSVVNNSETKITNHTPSNRPTKVEDPKELPKVSMVNTSLKKLKHHLASFDVVIKERTTAQQLLMARGKLKGKALVDNVVTKHTIDPEMLKIDVELITPKLLNKRTAHFCNACMVSANHDLYVLDFINNVNARAKSKSVKKSSKRKVWKPTGKVFTNIRYSWRPTGRTFTIVGNACPLTRITTTAKVPLRKPTALEFKFGNDHVAKILGYGDYQIGNVTISRVYYVEGLGHNLFFVGQFCDSNLEVAFRQHTCFIRNLEGVDLLTGS</sequence>
<reference evidence="2" key="1">
    <citation type="journal article" date="2022" name="Int. J. Mol. Sci.">
        <title>Draft Genome of Tanacetum Coccineum: Genomic Comparison of Closely Related Tanacetum-Family Plants.</title>
        <authorList>
            <person name="Yamashiro T."/>
            <person name="Shiraishi A."/>
            <person name="Nakayama K."/>
            <person name="Satake H."/>
        </authorList>
    </citation>
    <scope>NUCLEOTIDE SEQUENCE</scope>
</reference>